<keyword evidence="7" id="KW-0249">Electron transport</keyword>
<dbReference type="GeneID" id="19109324"/>
<dbReference type="CDD" id="cd06186">
    <property type="entry name" value="NOX_Duox_like_FAD_NADP"/>
    <property type="match status" value="1"/>
</dbReference>
<dbReference type="EC" id="1.16.1.9" evidence="3"/>
<feature type="region of interest" description="Disordered" evidence="13">
    <location>
        <begin position="517"/>
        <end position="546"/>
    </location>
</feature>
<dbReference type="KEGG" id="bcom:BAUCODRAFT_156963"/>
<dbReference type="GO" id="GO:0052851">
    <property type="term" value="F:ferric-chelate reductase (NADPH) activity"/>
    <property type="evidence" value="ECO:0007669"/>
    <property type="project" value="UniProtKB-EC"/>
</dbReference>
<dbReference type="eggNOG" id="KOG0039">
    <property type="taxonomic scope" value="Eukaryota"/>
</dbReference>
<keyword evidence="10" id="KW-0406">Ion transport</keyword>
<dbReference type="RefSeq" id="XP_007677025.1">
    <property type="nucleotide sequence ID" value="XM_007678835.1"/>
</dbReference>
<comment type="subcellular location">
    <subcellularLocation>
        <location evidence="1">Cell membrane</location>
        <topology evidence="1">Multi-pass membrane protein</topology>
    </subcellularLocation>
</comment>
<evidence type="ECO:0000256" key="5">
    <source>
        <dbReference type="ARBA" id="ARBA00022475"/>
    </source>
</evidence>
<dbReference type="GO" id="GO:0006879">
    <property type="term" value="P:intracellular iron ion homeostasis"/>
    <property type="evidence" value="ECO:0007669"/>
    <property type="project" value="TreeGrafter"/>
</dbReference>
<proteinExistence type="inferred from homology"/>
<evidence type="ECO:0000256" key="13">
    <source>
        <dbReference type="SAM" id="MobiDB-lite"/>
    </source>
</evidence>
<dbReference type="Pfam" id="PF08030">
    <property type="entry name" value="NAD_binding_6"/>
    <property type="match status" value="1"/>
</dbReference>
<dbReference type="AlphaFoldDB" id="M2MFY3"/>
<dbReference type="SUPFAM" id="SSF52343">
    <property type="entry name" value="Ferredoxin reductase-like, C-terminal NADP-linked domain"/>
    <property type="match status" value="1"/>
</dbReference>
<dbReference type="Pfam" id="PF08022">
    <property type="entry name" value="FAD_binding_8"/>
    <property type="match status" value="1"/>
</dbReference>
<dbReference type="SFLD" id="SFLDS00052">
    <property type="entry name" value="Ferric_Reductase_Domain"/>
    <property type="match status" value="1"/>
</dbReference>
<feature type="transmembrane region" description="Helical" evidence="14">
    <location>
        <begin position="45"/>
        <end position="66"/>
    </location>
</feature>
<keyword evidence="5" id="KW-1003">Cell membrane</keyword>
<dbReference type="PROSITE" id="PS51384">
    <property type="entry name" value="FAD_FR"/>
    <property type="match status" value="1"/>
</dbReference>
<keyword evidence="6 14" id="KW-0812">Transmembrane</keyword>
<comment type="catalytic activity">
    <reaction evidence="12">
        <text>2 a Fe(II)-siderophore + NADP(+) + H(+) = 2 a Fe(III)-siderophore + NADPH</text>
        <dbReference type="Rhea" id="RHEA:28795"/>
        <dbReference type="Rhea" id="RHEA-COMP:11342"/>
        <dbReference type="Rhea" id="RHEA-COMP:11344"/>
        <dbReference type="ChEBI" id="CHEBI:15378"/>
        <dbReference type="ChEBI" id="CHEBI:29033"/>
        <dbReference type="ChEBI" id="CHEBI:29034"/>
        <dbReference type="ChEBI" id="CHEBI:57783"/>
        <dbReference type="ChEBI" id="CHEBI:58349"/>
        <dbReference type="EC" id="1.16.1.9"/>
    </reaction>
</comment>
<feature type="transmembrane region" description="Helical" evidence="14">
    <location>
        <begin position="276"/>
        <end position="298"/>
    </location>
</feature>
<evidence type="ECO:0000256" key="9">
    <source>
        <dbReference type="ARBA" id="ARBA00023002"/>
    </source>
</evidence>
<feature type="transmembrane region" description="Helical" evidence="14">
    <location>
        <begin position="188"/>
        <end position="210"/>
    </location>
</feature>
<sequence length="612" mass="68575">MPTSWLGWPIKLHAWREYECTLNTTEECAFEQGYWRFWYEADHRYALPTVALFTSTIVLFASGWLAMQLTPLSVLRTPSVKRFLALCRYASYRRFRIERLNWNSASVGVLFLGAVGTLYFFCMTLAPKPYYWPNTSEVDYGSSPPIATRSGWMSLACLPFVIMAAGKSNWITLVTGISHENLQVFHRWISYAMFVTALVHTFPFIVYGIQSGMIVMNWNTSVFWWTGVIALLAQTWLTFASFAPLRSLSYEFFKLTHFLAALIFVIFLFFHCDYTLSSWDYLIVTATFFTLSWAHRYLRVFVEYGFRRASVSLEPNGFVRITVPHKSGWTVGQHYFVRLAGLGAHALSVHPFTACSLPDEADSTNSRLIFYIRPRGGFTAHLAKYAKAQKTATIGVLLDGPYGGVDLRKLWSAQRMLVVAGGSGAGWILPFVIELYRRLATCPKAAPSMRVILATRDLATQCWFETAIREILLSDASGRMLELVSVEVYLTGSEAAVDATGTKGQLLRKLEDPEKAAADVAEDGGRTSSDVSSSKHHLQPHGFAHHTSRPSLLNIVSSEAHSASVHGSVGVFVCGPLSMQKDVADAVAKQELEAMRSGKADIYLHLEHFSWA</sequence>
<evidence type="ECO:0000256" key="7">
    <source>
        <dbReference type="ARBA" id="ARBA00022982"/>
    </source>
</evidence>
<comment type="similarity">
    <text evidence="2">Belongs to the ferric reductase (FRE) family.</text>
</comment>
<dbReference type="GO" id="GO:0015677">
    <property type="term" value="P:copper ion import"/>
    <property type="evidence" value="ECO:0007669"/>
    <property type="project" value="TreeGrafter"/>
</dbReference>
<dbReference type="OMA" id="LVFYIRH"/>
<reference evidence="16 17" key="1">
    <citation type="journal article" date="2012" name="PLoS Pathog.">
        <title>Diverse lifestyles and strategies of plant pathogenesis encoded in the genomes of eighteen Dothideomycetes fungi.</title>
        <authorList>
            <person name="Ohm R.A."/>
            <person name="Feau N."/>
            <person name="Henrissat B."/>
            <person name="Schoch C.L."/>
            <person name="Horwitz B.A."/>
            <person name="Barry K.W."/>
            <person name="Condon B.J."/>
            <person name="Copeland A.C."/>
            <person name="Dhillon B."/>
            <person name="Glaser F."/>
            <person name="Hesse C.N."/>
            <person name="Kosti I."/>
            <person name="LaButti K."/>
            <person name="Lindquist E.A."/>
            <person name="Lucas S."/>
            <person name="Salamov A.A."/>
            <person name="Bradshaw R.E."/>
            <person name="Ciuffetti L."/>
            <person name="Hamelin R.C."/>
            <person name="Kema G.H.J."/>
            <person name="Lawrence C."/>
            <person name="Scott J.A."/>
            <person name="Spatafora J.W."/>
            <person name="Turgeon B.G."/>
            <person name="de Wit P.J.G.M."/>
            <person name="Zhong S."/>
            <person name="Goodwin S.B."/>
            <person name="Grigoriev I.V."/>
        </authorList>
    </citation>
    <scope>NUCLEOTIDE SEQUENCE [LARGE SCALE GENOMIC DNA]</scope>
    <source>
        <strain evidence="16 17">UAMH 10762</strain>
    </source>
</reference>
<dbReference type="GO" id="GO:0006826">
    <property type="term" value="P:iron ion transport"/>
    <property type="evidence" value="ECO:0007669"/>
    <property type="project" value="UniProtKB-ARBA"/>
</dbReference>
<dbReference type="Proteomes" id="UP000011761">
    <property type="component" value="Unassembled WGS sequence"/>
</dbReference>
<feature type="transmembrane region" description="Helical" evidence="14">
    <location>
        <begin position="222"/>
        <end position="245"/>
    </location>
</feature>
<dbReference type="HOGENOM" id="CLU_010365_7_2_1"/>
<feature type="transmembrane region" description="Helical" evidence="14">
    <location>
        <begin position="252"/>
        <end position="270"/>
    </location>
</feature>
<dbReference type="InterPro" id="IPR017927">
    <property type="entry name" value="FAD-bd_FR_type"/>
</dbReference>
<evidence type="ECO:0000256" key="11">
    <source>
        <dbReference type="ARBA" id="ARBA00023136"/>
    </source>
</evidence>
<dbReference type="Gene3D" id="3.40.50.80">
    <property type="entry name" value="Nucleotide-binding domain of ferredoxin-NADP reductase (FNR) module"/>
    <property type="match status" value="1"/>
</dbReference>
<organism evidence="16 17">
    <name type="scientific">Baudoinia panamericana (strain UAMH 10762)</name>
    <name type="common">Angels' share fungus</name>
    <name type="synonym">Baudoinia compniacensis (strain UAMH 10762)</name>
    <dbReference type="NCBI Taxonomy" id="717646"/>
    <lineage>
        <taxon>Eukaryota</taxon>
        <taxon>Fungi</taxon>
        <taxon>Dikarya</taxon>
        <taxon>Ascomycota</taxon>
        <taxon>Pezizomycotina</taxon>
        <taxon>Dothideomycetes</taxon>
        <taxon>Dothideomycetidae</taxon>
        <taxon>Mycosphaerellales</taxon>
        <taxon>Teratosphaeriaceae</taxon>
        <taxon>Baudoinia</taxon>
    </lineage>
</organism>
<dbReference type="InterPro" id="IPR013121">
    <property type="entry name" value="Fe_red_NAD-bd_6"/>
</dbReference>
<accession>M2MFY3</accession>
<feature type="domain" description="FAD-binding FR-type" evidence="15">
    <location>
        <begin position="301"/>
        <end position="408"/>
    </location>
</feature>
<dbReference type="PANTHER" id="PTHR32361">
    <property type="entry name" value="FERRIC/CUPRIC REDUCTASE TRANSMEMBRANE COMPONENT"/>
    <property type="match status" value="1"/>
</dbReference>
<dbReference type="EMBL" id="KB445556">
    <property type="protein sequence ID" value="EMC95526.1"/>
    <property type="molecule type" value="Genomic_DNA"/>
</dbReference>
<dbReference type="InterPro" id="IPR013130">
    <property type="entry name" value="Fe3_Rdtase_TM_dom"/>
</dbReference>
<keyword evidence="11 14" id="KW-0472">Membrane</keyword>
<dbReference type="PANTHER" id="PTHR32361:SF23">
    <property type="entry name" value="FERRIC-CHELATE REDUCTASE"/>
    <property type="match status" value="1"/>
</dbReference>
<evidence type="ECO:0000256" key="10">
    <source>
        <dbReference type="ARBA" id="ARBA00023065"/>
    </source>
</evidence>
<dbReference type="InterPro" id="IPR017938">
    <property type="entry name" value="Riboflavin_synthase-like_b-brl"/>
</dbReference>
<keyword evidence="4" id="KW-0813">Transport</keyword>
<evidence type="ECO:0000313" key="17">
    <source>
        <dbReference type="Proteomes" id="UP000011761"/>
    </source>
</evidence>
<dbReference type="GO" id="GO:0005886">
    <property type="term" value="C:plasma membrane"/>
    <property type="evidence" value="ECO:0007669"/>
    <property type="project" value="UniProtKB-SubCell"/>
</dbReference>
<protein>
    <recommendedName>
        <fullName evidence="3">ferric-chelate reductase (NADPH)</fullName>
        <ecNumber evidence="3">1.16.1.9</ecNumber>
    </recommendedName>
</protein>
<dbReference type="SUPFAM" id="SSF63380">
    <property type="entry name" value="Riboflavin synthase domain-like"/>
    <property type="match status" value="1"/>
</dbReference>
<feature type="transmembrane region" description="Helical" evidence="14">
    <location>
        <begin position="146"/>
        <end position="167"/>
    </location>
</feature>
<evidence type="ECO:0000256" key="1">
    <source>
        <dbReference type="ARBA" id="ARBA00004651"/>
    </source>
</evidence>
<feature type="transmembrane region" description="Helical" evidence="14">
    <location>
        <begin position="416"/>
        <end position="436"/>
    </location>
</feature>
<evidence type="ECO:0000256" key="4">
    <source>
        <dbReference type="ARBA" id="ARBA00022448"/>
    </source>
</evidence>
<name>M2MFY3_BAUPA</name>
<feature type="transmembrane region" description="Helical" evidence="14">
    <location>
        <begin position="102"/>
        <end position="126"/>
    </location>
</feature>
<feature type="compositionally biased region" description="Basic residues" evidence="13">
    <location>
        <begin position="534"/>
        <end position="546"/>
    </location>
</feature>
<evidence type="ECO:0000256" key="8">
    <source>
        <dbReference type="ARBA" id="ARBA00022989"/>
    </source>
</evidence>
<keyword evidence="9" id="KW-0560">Oxidoreductase</keyword>
<dbReference type="InterPro" id="IPR013112">
    <property type="entry name" value="FAD-bd_8"/>
</dbReference>
<dbReference type="OrthoDB" id="17725at2759"/>
<evidence type="ECO:0000259" key="15">
    <source>
        <dbReference type="PROSITE" id="PS51384"/>
    </source>
</evidence>
<dbReference type="Pfam" id="PF01794">
    <property type="entry name" value="Ferric_reduct"/>
    <property type="match status" value="1"/>
</dbReference>
<evidence type="ECO:0000313" key="16">
    <source>
        <dbReference type="EMBL" id="EMC95526.1"/>
    </source>
</evidence>
<dbReference type="SFLD" id="SFLDG01168">
    <property type="entry name" value="Ferric_reductase_subgroup_(FRE"/>
    <property type="match status" value="1"/>
</dbReference>
<evidence type="ECO:0000256" key="3">
    <source>
        <dbReference type="ARBA" id="ARBA00012668"/>
    </source>
</evidence>
<keyword evidence="17" id="KW-1185">Reference proteome</keyword>
<keyword evidence="8 14" id="KW-1133">Transmembrane helix</keyword>
<gene>
    <name evidence="16" type="ORF">BAUCODRAFT_156963</name>
</gene>
<evidence type="ECO:0000256" key="2">
    <source>
        <dbReference type="ARBA" id="ARBA00006278"/>
    </source>
</evidence>
<dbReference type="InterPro" id="IPR051410">
    <property type="entry name" value="Ferric/Cupric_Reductase"/>
</dbReference>
<evidence type="ECO:0000256" key="6">
    <source>
        <dbReference type="ARBA" id="ARBA00022692"/>
    </source>
</evidence>
<evidence type="ECO:0000256" key="14">
    <source>
        <dbReference type="SAM" id="Phobius"/>
    </source>
</evidence>
<dbReference type="InterPro" id="IPR039261">
    <property type="entry name" value="FNR_nucleotide-bd"/>
</dbReference>
<evidence type="ECO:0000256" key="12">
    <source>
        <dbReference type="ARBA" id="ARBA00048483"/>
    </source>
</evidence>